<feature type="compositionally biased region" description="Polar residues" evidence="1">
    <location>
        <begin position="9"/>
        <end position="22"/>
    </location>
</feature>
<organism evidence="2 3">
    <name type="scientific">Plakobranchus ocellatus</name>
    <dbReference type="NCBI Taxonomy" id="259542"/>
    <lineage>
        <taxon>Eukaryota</taxon>
        <taxon>Metazoa</taxon>
        <taxon>Spiralia</taxon>
        <taxon>Lophotrochozoa</taxon>
        <taxon>Mollusca</taxon>
        <taxon>Gastropoda</taxon>
        <taxon>Heterobranchia</taxon>
        <taxon>Euthyneura</taxon>
        <taxon>Panpulmonata</taxon>
        <taxon>Sacoglossa</taxon>
        <taxon>Placobranchoidea</taxon>
        <taxon>Plakobranchidae</taxon>
        <taxon>Plakobranchus</taxon>
    </lineage>
</organism>
<reference evidence="2 3" key="1">
    <citation type="journal article" date="2021" name="Elife">
        <title>Chloroplast acquisition without the gene transfer in kleptoplastic sea slugs, Plakobranchus ocellatus.</title>
        <authorList>
            <person name="Maeda T."/>
            <person name="Takahashi S."/>
            <person name="Yoshida T."/>
            <person name="Shimamura S."/>
            <person name="Takaki Y."/>
            <person name="Nagai Y."/>
            <person name="Toyoda A."/>
            <person name="Suzuki Y."/>
            <person name="Arimoto A."/>
            <person name="Ishii H."/>
            <person name="Satoh N."/>
            <person name="Nishiyama T."/>
            <person name="Hasebe M."/>
            <person name="Maruyama T."/>
            <person name="Minagawa J."/>
            <person name="Obokata J."/>
            <person name="Shigenobu S."/>
        </authorList>
    </citation>
    <scope>NUCLEOTIDE SEQUENCE [LARGE SCALE GENOMIC DNA]</scope>
</reference>
<gene>
    <name evidence="2" type="ORF">PoB_000990700</name>
</gene>
<comment type="caution">
    <text evidence="2">The sequence shown here is derived from an EMBL/GenBank/DDBJ whole genome shotgun (WGS) entry which is preliminary data.</text>
</comment>
<feature type="region of interest" description="Disordered" evidence="1">
    <location>
        <begin position="644"/>
        <end position="673"/>
    </location>
</feature>
<sequence>MAAAYPSDGENTANQQNINQNESFTSKGKEADLDLDLGLSSSAVVPHHDQVICLSSLGPDNIDQIPMEVSELKDRPDLPVQADSEFQVSVPVIQITPAADKENCEDISLEDLHTIDSDQSANESTSLTMDYLRPPTIDTTINIARPKFEDNLNASRVIENANDADVEVICRYSSTPVVSPDRSGRNVLDSDVSMLSISSTSPIAAADISTPNKTDNDCTSSTQNVSGEKKMVLNLIPQKQENVLLTESYAMPQHQEVRDSVCRAPAMSHISQASFGDCAGGSEKNSYPCSDSLSAACYSATHNASYYPCLQSAAGYSDYHLARGASWTDLAYRSDLSPGTPPLASMTDPCCFALSGGMPGTSSCMGGISPEAEYFVYPSIYVSSAGLISVLLRNDISVEMTVDRTIRVVSHNHMMAVATDSRGTAACLYHPAVKVFQMGNTTDIATQNFRAQMGGNDCIVFSNGMNYFRLEGAELQPTAPMKFIDILRDQSVNLLFSSEGYGETLVASCMQVAAQAEYANLPKGGVIVRINGVKVTQTGGGDVTVVTGAKFIRLSPNSGTTRLGNRFVDIEVEKDWSVKLTRGSHSFVYAKKRAMVCNGKMEAGFDENNSIKVNNLAPRHPLLAEPTMVRRPVRKPVRPVPIPPSNVCCTPKRRPAPPPGFGGRWGAGGVGSI</sequence>
<dbReference type="EMBL" id="BLXT01001203">
    <property type="protein sequence ID" value="GFN83401.1"/>
    <property type="molecule type" value="Genomic_DNA"/>
</dbReference>
<dbReference type="PANTHER" id="PTHR39075">
    <property type="entry name" value="FI19908P1"/>
    <property type="match status" value="1"/>
</dbReference>
<dbReference type="PANTHER" id="PTHR39075:SF1">
    <property type="entry name" value="FI19908P1"/>
    <property type="match status" value="1"/>
</dbReference>
<evidence type="ECO:0000313" key="2">
    <source>
        <dbReference type="EMBL" id="GFN83401.1"/>
    </source>
</evidence>
<feature type="compositionally biased region" description="Gly residues" evidence="1">
    <location>
        <begin position="661"/>
        <end position="673"/>
    </location>
</feature>
<proteinExistence type="predicted"/>
<dbReference type="AlphaFoldDB" id="A0AAV3YKI1"/>
<dbReference type="Proteomes" id="UP000735302">
    <property type="component" value="Unassembled WGS sequence"/>
</dbReference>
<keyword evidence="3" id="KW-1185">Reference proteome</keyword>
<evidence type="ECO:0000256" key="1">
    <source>
        <dbReference type="SAM" id="MobiDB-lite"/>
    </source>
</evidence>
<accession>A0AAV3YKI1</accession>
<name>A0AAV3YKI1_9GAST</name>
<evidence type="ECO:0000313" key="3">
    <source>
        <dbReference type="Proteomes" id="UP000735302"/>
    </source>
</evidence>
<protein>
    <submittedName>
        <fullName evidence="2">Uncharacterized protein</fullName>
    </submittedName>
</protein>
<feature type="region of interest" description="Disordered" evidence="1">
    <location>
        <begin position="1"/>
        <end position="22"/>
    </location>
</feature>